<dbReference type="AlphaFoldDB" id="A0A5B9Y3N3"/>
<accession>A0A5B9Y3N3</accession>
<evidence type="ECO:0000313" key="2">
    <source>
        <dbReference type="Proteomes" id="UP000323144"/>
    </source>
</evidence>
<name>A0A5B9Y3N3_9MOLU</name>
<sequence>MYWESEFEQIMASDYFNFQKESESAKIIWDAIKYELEFNMLKENINSKEDIVNQLLGVKNRLVKSVFSSEEVEELSFQIDHVIKNLK</sequence>
<protein>
    <submittedName>
        <fullName evidence="1">Uncharacterized protein</fullName>
    </submittedName>
</protein>
<keyword evidence="2" id="KW-1185">Reference proteome</keyword>
<dbReference type="Proteomes" id="UP000323144">
    <property type="component" value="Chromosome"/>
</dbReference>
<dbReference type="KEGG" id="schi:SCHIN_v1c05710"/>
<evidence type="ECO:0000313" key="1">
    <source>
        <dbReference type="EMBL" id="QEH61768.1"/>
    </source>
</evidence>
<proteinExistence type="predicted"/>
<gene>
    <name evidence="1" type="ORF">SCHIN_v1c05710</name>
</gene>
<organism evidence="1 2">
    <name type="scientific">Spiroplasma chinense</name>
    <dbReference type="NCBI Taxonomy" id="216932"/>
    <lineage>
        <taxon>Bacteria</taxon>
        <taxon>Bacillati</taxon>
        <taxon>Mycoplasmatota</taxon>
        <taxon>Mollicutes</taxon>
        <taxon>Entomoplasmatales</taxon>
        <taxon>Spiroplasmataceae</taxon>
        <taxon>Spiroplasma</taxon>
    </lineage>
</organism>
<dbReference type="EMBL" id="CP043026">
    <property type="protein sequence ID" value="QEH61768.1"/>
    <property type="molecule type" value="Genomic_DNA"/>
</dbReference>
<reference evidence="1 2" key="1">
    <citation type="submission" date="2019-08" db="EMBL/GenBank/DDBJ databases">
        <title>Complete genome sequence of Spiroplasma chinense CCH (DSM 19755).</title>
        <authorList>
            <person name="Shen H.-Y."/>
            <person name="Lin Y.-C."/>
            <person name="Chou L."/>
            <person name="Kuo C.-H."/>
        </authorList>
    </citation>
    <scope>NUCLEOTIDE SEQUENCE [LARGE SCALE GENOMIC DNA]</scope>
    <source>
        <strain evidence="1 2">CCH</strain>
    </source>
</reference>
<dbReference type="RefSeq" id="WP_166508153.1">
    <property type="nucleotide sequence ID" value="NZ_CP043026.1"/>
</dbReference>